<dbReference type="InterPro" id="IPR002893">
    <property type="entry name" value="Znf_MYND"/>
</dbReference>
<evidence type="ECO:0000256" key="3">
    <source>
        <dbReference type="ARBA" id="ARBA00022833"/>
    </source>
</evidence>
<dbReference type="GO" id="GO:0005634">
    <property type="term" value="C:nucleus"/>
    <property type="evidence" value="ECO:0007669"/>
    <property type="project" value="TreeGrafter"/>
</dbReference>
<dbReference type="Gene3D" id="1.10.220.160">
    <property type="match status" value="1"/>
</dbReference>
<name>A0A6A7AET9_9PLEO</name>
<organism evidence="7 8">
    <name type="scientific">Ophiobolus disseminans</name>
    <dbReference type="NCBI Taxonomy" id="1469910"/>
    <lineage>
        <taxon>Eukaryota</taxon>
        <taxon>Fungi</taxon>
        <taxon>Dikarya</taxon>
        <taxon>Ascomycota</taxon>
        <taxon>Pezizomycotina</taxon>
        <taxon>Dothideomycetes</taxon>
        <taxon>Pleosporomycetidae</taxon>
        <taxon>Pleosporales</taxon>
        <taxon>Pleosporineae</taxon>
        <taxon>Phaeosphaeriaceae</taxon>
        <taxon>Ophiobolus</taxon>
    </lineage>
</organism>
<dbReference type="PANTHER" id="PTHR12197">
    <property type="entry name" value="HISTONE-LYSINE N-METHYLTRANSFERASE SMYD"/>
    <property type="match status" value="1"/>
</dbReference>
<keyword evidence="3" id="KW-0862">Zinc</keyword>
<gene>
    <name evidence="7" type="ORF">CC86DRAFT_463512</name>
</gene>
<evidence type="ECO:0000313" key="7">
    <source>
        <dbReference type="EMBL" id="KAF2831673.1"/>
    </source>
</evidence>
<keyword evidence="1" id="KW-0479">Metal-binding</keyword>
<dbReference type="Pfam" id="PF01753">
    <property type="entry name" value="zf-MYND"/>
    <property type="match status" value="1"/>
</dbReference>
<accession>A0A6A7AET9</accession>
<dbReference type="InterPro" id="IPR001214">
    <property type="entry name" value="SET_dom"/>
</dbReference>
<dbReference type="GO" id="GO:0008270">
    <property type="term" value="F:zinc ion binding"/>
    <property type="evidence" value="ECO:0007669"/>
    <property type="project" value="UniProtKB-KW"/>
</dbReference>
<evidence type="ECO:0000259" key="6">
    <source>
        <dbReference type="PROSITE" id="PS50865"/>
    </source>
</evidence>
<keyword evidence="2 4" id="KW-0863">Zinc-finger</keyword>
<dbReference type="EMBL" id="MU006218">
    <property type="protein sequence ID" value="KAF2831673.1"/>
    <property type="molecule type" value="Genomic_DNA"/>
</dbReference>
<evidence type="ECO:0000259" key="5">
    <source>
        <dbReference type="PROSITE" id="PS50280"/>
    </source>
</evidence>
<dbReference type="OrthoDB" id="5945798at2759"/>
<dbReference type="AlphaFoldDB" id="A0A6A7AET9"/>
<evidence type="ECO:0000313" key="8">
    <source>
        <dbReference type="Proteomes" id="UP000799424"/>
    </source>
</evidence>
<feature type="domain" description="MYND-type" evidence="6">
    <location>
        <begin position="64"/>
        <end position="117"/>
    </location>
</feature>
<evidence type="ECO:0000256" key="1">
    <source>
        <dbReference type="ARBA" id="ARBA00022723"/>
    </source>
</evidence>
<dbReference type="PROSITE" id="PS50865">
    <property type="entry name" value="ZF_MYND_2"/>
    <property type="match status" value="1"/>
</dbReference>
<dbReference type="PROSITE" id="PS50280">
    <property type="entry name" value="SET"/>
    <property type="match status" value="1"/>
</dbReference>
<dbReference type="PANTHER" id="PTHR12197:SF251">
    <property type="entry name" value="EG:BACR7C10.4 PROTEIN"/>
    <property type="match status" value="1"/>
</dbReference>
<reference evidence="7" key="1">
    <citation type="journal article" date="2020" name="Stud. Mycol.">
        <title>101 Dothideomycetes genomes: a test case for predicting lifestyles and emergence of pathogens.</title>
        <authorList>
            <person name="Haridas S."/>
            <person name="Albert R."/>
            <person name="Binder M."/>
            <person name="Bloem J."/>
            <person name="Labutti K."/>
            <person name="Salamov A."/>
            <person name="Andreopoulos B."/>
            <person name="Baker S."/>
            <person name="Barry K."/>
            <person name="Bills G."/>
            <person name="Bluhm B."/>
            <person name="Cannon C."/>
            <person name="Castanera R."/>
            <person name="Culley D."/>
            <person name="Daum C."/>
            <person name="Ezra D."/>
            <person name="Gonzalez J."/>
            <person name="Henrissat B."/>
            <person name="Kuo A."/>
            <person name="Liang C."/>
            <person name="Lipzen A."/>
            <person name="Lutzoni F."/>
            <person name="Magnuson J."/>
            <person name="Mondo S."/>
            <person name="Nolan M."/>
            <person name="Ohm R."/>
            <person name="Pangilinan J."/>
            <person name="Park H.-J."/>
            <person name="Ramirez L."/>
            <person name="Alfaro M."/>
            <person name="Sun H."/>
            <person name="Tritt A."/>
            <person name="Yoshinaga Y."/>
            <person name="Zwiers L.-H."/>
            <person name="Turgeon B."/>
            <person name="Goodwin S."/>
            <person name="Spatafora J."/>
            <person name="Crous P."/>
            <person name="Grigoriev I."/>
        </authorList>
    </citation>
    <scope>NUCLEOTIDE SEQUENCE</scope>
    <source>
        <strain evidence="7">CBS 113818</strain>
    </source>
</reference>
<protein>
    <submittedName>
        <fullName evidence="7">SET domain-containing protein</fullName>
    </submittedName>
</protein>
<evidence type="ECO:0000256" key="2">
    <source>
        <dbReference type="ARBA" id="ARBA00022771"/>
    </source>
</evidence>
<dbReference type="InterPro" id="IPR046341">
    <property type="entry name" value="SET_dom_sf"/>
</dbReference>
<dbReference type="Pfam" id="PF00856">
    <property type="entry name" value="SET"/>
    <property type="match status" value="1"/>
</dbReference>
<dbReference type="CDD" id="cd20071">
    <property type="entry name" value="SET_SMYD"/>
    <property type="match status" value="1"/>
</dbReference>
<proteinExistence type="predicted"/>
<sequence>MKALSASTITSAVNFYFSKSTNAKGEAIGNGFFAGCDLGAGAEIVSLKRPLVGSLDTQHLQDVCANCYVWTEGASSGARLYVSEGTKVQKCAGCQRFRYCSKICQKEAWNRGHKHECKSLRSLTGRGLPKAVLACMELLTRRKHGLIPDDEWATLCELQTHIDDFKKNGAYENIELMAMGASQFSLTQNMFNKDFVAAMYARVLTNSMTLITPTLDPLGLILDPTLGNINHSCDPNAFVMMYGSAISLRTLRPIKKDEEVYISYVDITNPYHQRQQELEARWFFKCTCTKCQKGATLDEDKWIREPRTMPKKVKDVADAIIKHANLAQDPANYIGDSLDEQRTSVIQAKAFAEYEEVQNMQGPQERIEKIEGAMQLCHQSGLWPVYRQPYASLRDDLIVNLLGVGKYQLAWAQCAKRYKYILPKLYPVPFHPIRVVQTWQMAVLAVYLAGDPDGAGVPCINMGLIAMMLVKQVLDASKLSHGANSAFAKSVQRKAEEMMDELNRNLDGNPDKEVMDRELEVQRDMLMEMGDWIKV</sequence>
<dbReference type="InterPro" id="IPR050869">
    <property type="entry name" value="H3K4_H4K5_MeTrfase"/>
</dbReference>
<evidence type="ECO:0000256" key="4">
    <source>
        <dbReference type="PROSITE-ProRule" id="PRU00134"/>
    </source>
</evidence>
<feature type="domain" description="SET" evidence="5">
    <location>
        <begin position="13"/>
        <end position="265"/>
    </location>
</feature>
<dbReference type="Proteomes" id="UP000799424">
    <property type="component" value="Unassembled WGS sequence"/>
</dbReference>
<keyword evidence="8" id="KW-1185">Reference proteome</keyword>
<dbReference type="Gene3D" id="2.170.270.10">
    <property type="entry name" value="SET domain"/>
    <property type="match status" value="1"/>
</dbReference>
<dbReference type="Gene3D" id="6.10.140.2220">
    <property type="match status" value="1"/>
</dbReference>
<dbReference type="SUPFAM" id="SSF82199">
    <property type="entry name" value="SET domain"/>
    <property type="match status" value="1"/>
</dbReference>